<keyword evidence="5" id="KW-0808">Transferase</keyword>
<comment type="caution">
    <text evidence="10">The sequence shown here is derived from an EMBL/GenBank/DDBJ whole genome shotgun (WGS) entry which is preliminary data.</text>
</comment>
<dbReference type="GO" id="GO:0046654">
    <property type="term" value="P:tetrahydrofolate biosynthetic process"/>
    <property type="evidence" value="ECO:0007669"/>
    <property type="project" value="TreeGrafter"/>
</dbReference>
<name>A0A918TJH4_9BACT</name>
<sequence length="266" mass="28566">MGILNVTPDSFSDGGKWARSEAAVVRATEMIAEGADIIDVGGESTRPGSDAVALQDELERVIPVIAALAKDSPVPISVDTCKAEVARQALEVGATIVNDISGLRDPAMVKVCAESDCGIVVMHMRGVPKTMQAAPEYDDVVGEVRGFFEERLETLRRAGIAPERLCWDAGIGFGKRLEDNLALLRATGELAVGDRPVMVGLSRKSFFAKLLDESEMSARDWPTVGLSAWTRELGALVHRVHEVQPNREAIRMVEALAYGGADHSTV</sequence>
<dbReference type="InterPro" id="IPR011005">
    <property type="entry name" value="Dihydropteroate_synth-like_sf"/>
</dbReference>
<evidence type="ECO:0000256" key="2">
    <source>
        <dbReference type="ARBA" id="ARBA00001946"/>
    </source>
</evidence>
<dbReference type="InterPro" id="IPR006390">
    <property type="entry name" value="DHP_synth_dom"/>
</dbReference>
<evidence type="ECO:0000313" key="10">
    <source>
        <dbReference type="EMBL" id="GHC50721.1"/>
    </source>
</evidence>
<dbReference type="SUPFAM" id="SSF51717">
    <property type="entry name" value="Dihydropteroate synthetase-like"/>
    <property type="match status" value="1"/>
</dbReference>
<keyword evidence="7" id="KW-0460">Magnesium</keyword>
<comment type="pathway">
    <text evidence="3">Cofactor biosynthesis; tetrahydrofolate biosynthesis; 7,8-dihydrofolate from 2-amino-4-hydroxy-6-hydroxymethyl-7,8-dihydropteridine diphosphate and 4-aminobenzoate: step 1/2.</text>
</comment>
<dbReference type="InterPro" id="IPR045031">
    <property type="entry name" value="DHP_synth-like"/>
</dbReference>
<dbReference type="PANTHER" id="PTHR20941">
    <property type="entry name" value="FOLATE SYNTHESIS PROTEINS"/>
    <property type="match status" value="1"/>
</dbReference>
<evidence type="ECO:0000256" key="4">
    <source>
        <dbReference type="ARBA" id="ARBA00012458"/>
    </source>
</evidence>
<feature type="domain" description="Pterin-binding" evidence="9">
    <location>
        <begin position="1"/>
        <end position="251"/>
    </location>
</feature>
<comment type="cofactor">
    <cofactor evidence="2">
        <name>Mg(2+)</name>
        <dbReference type="ChEBI" id="CHEBI:18420"/>
    </cofactor>
</comment>
<organism evidence="10 11">
    <name type="scientific">Roseibacillus persicicus</name>
    <dbReference type="NCBI Taxonomy" id="454148"/>
    <lineage>
        <taxon>Bacteria</taxon>
        <taxon>Pseudomonadati</taxon>
        <taxon>Verrucomicrobiota</taxon>
        <taxon>Verrucomicrobiia</taxon>
        <taxon>Verrucomicrobiales</taxon>
        <taxon>Verrucomicrobiaceae</taxon>
        <taxon>Roseibacillus</taxon>
    </lineage>
</organism>
<dbReference type="GO" id="GO:0004156">
    <property type="term" value="F:dihydropteroate synthase activity"/>
    <property type="evidence" value="ECO:0007669"/>
    <property type="project" value="UniProtKB-EC"/>
</dbReference>
<accession>A0A918TJH4</accession>
<gene>
    <name evidence="10" type="primary">folP</name>
    <name evidence="10" type="ORF">GCM10007100_16040</name>
</gene>
<reference evidence="10" key="2">
    <citation type="submission" date="2020-09" db="EMBL/GenBank/DDBJ databases">
        <authorList>
            <person name="Sun Q."/>
            <person name="Kim S."/>
        </authorList>
    </citation>
    <scope>NUCLEOTIDE SEQUENCE</scope>
    <source>
        <strain evidence="10">KCTC 12988</strain>
    </source>
</reference>
<dbReference type="PROSITE" id="PS00793">
    <property type="entry name" value="DHPS_2"/>
    <property type="match status" value="1"/>
</dbReference>
<evidence type="ECO:0000259" key="9">
    <source>
        <dbReference type="PROSITE" id="PS50972"/>
    </source>
</evidence>
<keyword evidence="6" id="KW-0479">Metal-binding</keyword>
<comment type="catalytic activity">
    <reaction evidence="1">
        <text>(7,8-dihydropterin-6-yl)methyl diphosphate + 4-aminobenzoate = 7,8-dihydropteroate + diphosphate</text>
        <dbReference type="Rhea" id="RHEA:19949"/>
        <dbReference type="ChEBI" id="CHEBI:17836"/>
        <dbReference type="ChEBI" id="CHEBI:17839"/>
        <dbReference type="ChEBI" id="CHEBI:33019"/>
        <dbReference type="ChEBI" id="CHEBI:72950"/>
        <dbReference type="EC" id="2.5.1.15"/>
    </reaction>
</comment>
<dbReference type="Pfam" id="PF00809">
    <property type="entry name" value="Pterin_bind"/>
    <property type="match status" value="1"/>
</dbReference>
<keyword evidence="8" id="KW-0289">Folate biosynthesis</keyword>
<evidence type="ECO:0000256" key="6">
    <source>
        <dbReference type="ARBA" id="ARBA00022723"/>
    </source>
</evidence>
<protein>
    <recommendedName>
        <fullName evidence="4">dihydropteroate synthase</fullName>
        <ecNumber evidence="4">2.5.1.15</ecNumber>
    </recommendedName>
</protein>
<evidence type="ECO:0000313" key="11">
    <source>
        <dbReference type="Proteomes" id="UP000644507"/>
    </source>
</evidence>
<dbReference type="PANTHER" id="PTHR20941:SF1">
    <property type="entry name" value="FOLIC ACID SYNTHESIS PROTEIN FOL1"/>
    <property type="match status" value="1"/>
</dbReference>
<dbReference type="EMBL" id="BMXI01000006">
    <property type="protein sequence ID" value="GHC50721.1"/>
    <property type="molecule type" value="Genomic_DNA"/>
</dbReference>
<proteinExistence type="predicted"/>
<dbReference type="InterPro" id="IPR000489">
    <property type="entry name" value="Pterin-binding_dom"/>
</dbReference>
<keyword evidence="11" id="KW-1185">Reference proteome</keyword>
<dbReference type="Gene3D" id="3.20.20.20">
    <property type="entry name" value="Dihydropteroate synthase-like"/>
    <property type="match status" value="1"/>
</dbReference>
<evidence type="ECO:0000256" key="5">
    <source>
        <dbReference type="ARBA" id="ARBA00022679"/>
    </source>
</evidence>
<dbReference type="AlphaFoldDB" id="A0A918TJH4"/>
<dbReference type="Proteomes" id="UP000644507">
    <property type="component" value="Unassembled WGS sequence"/>
</dbReference>
<dbReference type="EC" id="2.5.1.15" evidence="4"/>
<dbReference type="GO" id="GO:0046656">
    <property type="term" value="P:folic acid biosynthetic process"/>
    <property type="evidence" value="ECO:0007669"/>
    <property type="project" value="UniProtKB-KW"/>
</dbReference>
<reference evidence="10" key="1">
    <citation type="journal article" date="2014" name="Int. J. Syst. Evol. Microbiol.">
        <title>Complete genome sequence of Corynebacterium casei LMG S-19264T (=DSM 44701T), isolated from a smear-ripened cheese.</title>
        <authorList>
            <consortium name="US DOE Joint Genome Institute (JGI-PGF)"/>
            <person name="Walter F."/>
            <person name="Albersmeier A."/>
            <person name="Kalinowski J."/>
            <person name="Ruckert C."/>
        </authorList>
    </citation>
    <scope>NUCLEOTIDE SEQUENCE</scope>
    <source>
        <strain evidence="10">KCTC 12988</strain>
    </source>
</reference>
<evidence type="ECO:0000256" key="1">
    <source>
        <dbReference type="ARBA" id="ARBA00000012"/>
    </source>
</evidence>
<evidence type="ECO:0000256" key="3">
    <source>
        <dbReference type="ARBA" id="ARBA00004763"/>
    </source>
</evidence>
<dbReference type="GO" id="GO:0046872">
    <property type="term" value="F:metal ion binding"/>
    <property type="evidence" value="ECO:0007669"/>
    <property type="project" value="UniProtKB-KW"/>
</dbReference>
<dbReference type="PROSITE" id="PS50972">
    <property type="entry name" value="PTERIN_BINDING"/>
    <property type="match status" value="1"/>
</dbReference>
<dbReference type="NCBIfam" id="TIGR01496">
    <property type="entry name" value="DHPS"/>
    <property type="match status" value="1"/>
</dbReference>
<evidence type="ECO:0000256" key="8">
    <source>
        <dbReference type="ARBA" id="ARBA00022909"/>
    </source>
</evidence>
<dbReference type="GO" id="GO:0005829">
    <property type="term" value="C:cytosol"/>
    <property type="evidence" value="ECO:0007669"/>
    <property type="project" value="TreeGrafter"/>
</dbReference>
<evidence type="ECO:0000256" key="7">
    <source>
        <dbReference type="ARBA" id="ARBA00022842"/>
    </source>
</evidence>
<dbReference type="CDD" id="cd00739">
    <property type="entry name" value="DHPS"/>
    <property type="match status" value="1"/>
</dbReference>